<dbReference type="PANTHER" id="PTHR31474:SF4">
    <property type="entry name" value="NICOTIANA LESION-INDUCING LIKE"/>
    <property type="match status" value="1"/>
</dbReference>
<sequence>MRSSMGAAMVMGKGCDGDGKRGGGEWVSEEKEKEKILSLKSLSPYKSASLNTEPKRETTTRTPTKRLGDPADPVVFGALSSFFFLLLCRKTMGFVSFLGRVLFASIFILSAWQAFNEFGVDGGPAAKDLAPKFNVFKKNLSAKLGVAIPEIEVRHLAAGVVAMKGLGGLLFVLNSSFGASLLLLQLAITTPLIYDFYNCSPENAKFGILLNEFLQHAALFGALLFFIGMKNSIPNRQVKKKAAPKTKTELRAVVLIGIGFFFLFLVPAHFPSPSMLSARSTPPVSPFAFDFTIMWPIPQSPVYSILLDSFPFIIFLSWPVYSILLDSFPSSIIFLSWLHHLSLHFRLRTTSTNCVLSRIFARVCRALARVSTPPPLLALVGPCWSLSLLTLVGDVVNGFFLPACFLISWQLFQCQSLEDDVIFVLTNYGFLDGLISGDRGGWSIVMIMMWLFGGGIVYSIRN</sequence>
<dbReference type="STRING" id="3750.A0A498HGZ3"/>
<evidence type="ECO:0000256" key="2">
    <source>
        <dbReference type="SAM" id="Phobius"/>
    </source>
</evidence>
<keyword evidence="2" id="KW-1133">Transmembrane helix</keyword>
<proteinExistence type="predicted"/>
<dbReference type="Pfam" id="PF05514">
    <property type="entry name" value="HR_lesion"/>
    <property type="match status" value="1"/>
</dbReference>
<dbReference type="InterPro" id="IPR008637">
    <property type="entry name" value="HR_lesion"/>
</dbReference>
<protein>
    <submittedName>
        <fullName evidence="3">Uncharacterized protein</fullName>
    </submittedName>
</protein>
<dbReference type="AlphaFoldDB" id="A0A498HGZ3"/>
<organism evidence="3 4">
    <name type="scientific">Malus domestica</name>
    <name type="common">Apple</name>
    <name type="synonym">Pyrus malus</name>
    <dbReference type="NCBI Taxonomy" id="3750"/>
    <lineage>
        <taxon>Eukaryota</taxon>
        <taxon>Viridiplantae</taxon>
        <taxon>Streptophyta</taxon>
        <taxon>Embryophyta</taxon>
        <taxon>Tracheophyta</taxon>
        <taxon>Spermatophyta</taxon>
        <taxon>Magnoliopsida</taxon>
        <taxon>eudicotyledons</taxon>
        <taxon>Gunneridae</taxon>
        <taxon>Pentapetalae</taxon>
        <taxon>rosids</taxon>
        <taxon>fabids</taxon>
        <taxon>Rosales</taxon>
        <taxon>Rosaceae</taxon>
        <taxon>Amygdaloideae</taxon>
        <taxon>Maleae</taxon>
        <taxon>Malus</taxon>
    </lineage>
</organism>
<feature type="region of interest" description="Disordered" evidence="1">
    <location>
        <begin position="47"/>
        <end position="66"/>
    </location>
</feature>
<feature type="transmembrane region" description="Helical" evidence="2">
    <location>
        <begin position="376"/>
        <end position="409"/>
    </location>
</feature>
<evidence type="ECO:0000313" key="4">
    <source>
        <dbReference type="Proteomes" id="UP000290289"/>
    </source>
</evidence>
<gene>
    <name evidence="3" type="ORF">DVH24_013492</name>
</gene>
<keyword evidence="2" id="KW-0472">Membrane</keyword>
<feature type="region of interest" description="Disordered" evidence="1">
    <location>
        <begin position="1"/>
        <end position="30"/>
    </location>
</feature>
<evidence type="ECO:0000256" key="1">
    <source>
        <dbReference type="SAM" id="MobiDB-lite"/>
    </source>
</evidence>
<feature type="transmembrane region" description="Helical" evidence="2">
    <location>
        <begin position="440"/>
        <end position="460"/>
    </location>
</feature>
<keyword evidence="2" id="KW-0812">Transmembrane</keyword>
<dbReference type="EMBL" id="RDQH01000342">
    <property type="protein sequence ID" value="RXH70746.1"/>
    <property type="molecule type" value="Genomic_DNA"/>
</dbReference>
<dbReference type="Proteomes" id="UP000290289">
    <property type="component" value="Chromosome 16"/>
</dbReference>
<feature type="transmembrane region" description="Helical" evidence="2">
    <location>
        <begin position="250"/>
        <end position="270"/>
    </location>
</feature>
<feature type="compositionally biased region" description="Basic and acidic residues" evidence="1">
    <location>
        <begin position="15"/>
        <end position="30"/>
    </location>
</feature>
<accession>A0A498HGZ3</accession>
<feature type="transmembrane region" description="Helical" evidence="2">
    <location>
        <begin position="93"/>
        <end position="112"/>
    </location>
</feature>
<comment type="caution">
    <text evidence="3">The sequence shown here is derived from an EMBL/GenBank/DDBJ whole genome shotgun (WGS) entry which is preliminary data.</text>
</comment>
<feature type="transmembrane region" description="Helical" evidence="2">
    <location>
        <begin position="213"/>
        <end position="229"/>
    </location>
</feature>
<evidence type="ECO:0000313" key="3">
    <source>
        <dbReference type="EMBL" id="RXH70746.1"/>
    </source>
</evidence>
<name>A0A498HGZ3_MALDO</name>
<dbReference type="PANTHER" id="PTHR31474">
    <property type="entry name" value="HR-LIKE LESION-INDUCER"/>
    <property type="match status" value="1"/>
</dbReference>
<feature type="transmembrane region" description="Helical" evidence="2">
    <location>
        <begin position="312"/>
        <end position="338"/>
    </location>
</feature>
<reference evidence="3 4" key="1">
    <citation type="submission" date="2018-10" db="EMBL/GenBank/DDBJ databases">
        <title>A high-quality apple genome assembly.</title>
        <authorList>
            <person name="Hu J."/>
        </authorList>
    </citation>
    <scope>NUCLEOTIDE SEQUENCE [LARGE SCALE GENOMIC DNA]</scope>
    <source>
        <strain evidence="4">cv. HFTH1</strain>
        <tissue evidence="3">Young leaf</tissue>
    </source>
</reference>
<keyword evidence="4" id="KW-1185">Reference proteome</keyword>
<feature type="transmembrane region" description="Helical" evidence="2">
    <location>
        <begin position="169"/>
        <end position="193"/>
    </location>
</feature>